<feature type="compositionally biased region" description="Low complexity" evidence="1">
    <location>
        <begin position="188"/>
        <end position="207"/>
    </location>
</feature>
<dbReference type="EMBL" id="CAFZ01000113">
    <property type="protein sequence ID" value="CCA71279.1"/>
    <property type="molecule type" value="Genomic_DNA"/>
</dbReference>
<feature type="compositionally biased region" description="Polar residues" evidence="1">
    <location>
        <begin position="126"/>
        <end position="148"/>
    </location>
</feature>
<reference evidence="2 3" key="1">
    <citation type="journal article" date="2011" name="PLoS Pathog.">
        <title>Endophytic Life Strategies Decoded by Genome and Transcriptome Analyses of the Mutualistic Root Symbiont Piriformospora indica.</title>
        <authorList>
            <person name="Zuccaro A."/>
            <person name="Lahrmann U."/>
            <person name="Guldener U."/>
            <person name="Langen G."/>
            <person name="Pfiffi S."/>
            <person name="Biedenkopf D."/>
            <person name="Wong P."/>
            <person name="Samans B."/>
            <person name="Grimm C."/>
            <person name="Basiewicz M."/>
            <person name="Murat C."/>
            <person name="Martin F."/>
            <person name="Kogel K.H."/>
        </authorList>
    </citation>
    <scope>NUCLEOTIDE SEQUENCE [LARGE SCALE GENOMIC DNA]</scope>
    <source>
        <strain evidence="2 3">DSM 11827</strain>
    </source>
</reference>
<proteinExistence type="predicted"/>
<protein>
    <submittedName>
        <fullName evidence="2">Uncharacterized protein</fullName>
    </submittedName>
</protein>
<feature type="compositionally biased region" description="Low complexity" evidence="1">
    <location>
        <begin position="40"/>
        <end position="59"/>
    </location>
</feature>
<feature type="compositionally biased region" description="Polar residues" evidence="1">
    <location>
        <begin position="75"/>
        <end position="93"/>
    </location>
</feature>
<dbReference type="OMA" id="KSHPATH"/>
<comment type="caution">
    <text evidence="2">The sequence shown here is derived from an EMBL/GenBank/DDBJ whole genome shotgun (WGS) entry which is preliminary data.</text>
</comment>
<dbReference type="HOGENOM" id="CLU_814125_0_0_1"/>
<name>G4TJ01_SERID</name>
<feature type="compositionally biased region" description="Low complexity" evidence="1">
    <location>
        <begin position="247"/>
        <end position="264"/>
    </location>
</feature>
<sequence>MALPPPTNPASRPVDPKQLLDRSAREFLSRRDLDPRRRSTTPAPISSSNGYYTSNGYASPAPGNASSAVAAHRAMNNTLPPITSRTTEYSAQQKAAADIKRSPTAVPISSSNRSIYPGHMLPHAPSRSNSSYVPYGNYANSDSRTNGEYHQPTPMYPSSTSPPSSPPYSNSRSPLSSSSIASPPPQSPASSLSSHRSHSQSYGYNSSSPPPHPHLPSSSGALTDYASSGRLVPSRHSRRTSHDVRPSSTSSGLHHHYSSSSPSSGYPRVGPALANNLPPVLPRPPNTSGATSGYPPPPRRSSTLGPGISSANGRSGRSIGKLTGIDDEDATTAVNTYYQRA</sequence>
<dbReference type="InParanoid" id="G4TJ01"/>
<keyword evidence="3" id="KW-1185">Reference proteome</keyword>
<feature type="region of interest" description="Disordered" evidence="1">
    <location>
        <begin position="1"/>
        <end position="324"/>
    </location>
</feature>
<evidence type="ECO:0000313" key="3">
    <source>
        <dbReference type="Proteomes" id="UP000007148"/>
    </source>
</evidence>
<evidence type="ECO:0000256" key="1">
    <source>
        <dbReference type="SAM" id="MobiDB-lite"/>
    </source>
</evidence>
<feature type="compositionally biased region" description="Polar residues" evidence="1">
    <location>
        <begin position="300"/>
        <end position="315"/>
    </location>
</feature>
<dbReference type="AlphaFoldDB" id="G4TJ01"/>
<evidence type="ECO:0000313" key="2">
    <source>
        <dbReference type="EMBL" id="CCA71279.1"/>
    </source>
</evidence>
<accession>G4TJ01</accession>
<feature type="compositionally biased region" description="Basic and acidic residues" evidence="1">
    <location>
        <begin position="14"/>
        <end position="37"/>
    </location>
</feature>
<gene>
    <name evidence="2" type="ORF">PIIN_05218</name>
</gene>
<organism evidence="2 3">
    <name type="scientific">Serendipita indica (strain DSM 11827)</name>
    <name type="common">Root endophyte fungus</name>
    <name type="synonym">Piriformospora indica</name>
    <dbReference type="NCBI Taxonomy" id="1109443"/>
    <lineage>
        <taxon>Eukaryota</taxon>
        <taxon>Fungi</taxon>
        <taxon>Dikarya</taxon>
        <taxon>Basidiomycota</taxon>
        <taxon>Agaricomycotina</taxon>
        <taxon>Agaricomycetes</taxon>
        <taxon>Sebacinales</taxon>
        <taxon>Serendipitaceae</taxon>
        <taxon>Serendipita</taxon>
    </lineage>
</organism>
<feature type="compositionally biased region" description="Low complexity" evidence="1">
    <location>
        <begin position="152"/>
        <end position="181"/>
    </location>
</feature>
<dbReference type="Proteomes" id="UP000007148">
    <property type="component" value="Unassembled WGS sequence"/>
</dbReference>